<proteinExistence type="predicted"/>
<evidence type="ECO:0000256" key="2">
    <source>
        <dbReference type="PROSITE-ProRule" id="PRU00110"/>
    </source>
</evidence>
<comment type="caution">
    <text evidence="4">The sequence shown here is derived from an EMBL/GenBank/DDBJ whole genome shotgun (WGS) entry which is preliminary data.</text>
</comment>
<dbReference type="Pfam" id="PF01627">
    <property type="entry name" value="Hpt"/>
    <property type="match status" value="1"/>
</dbReference>
<protein>
    <submittedName>
        <fullName evidence="4">Hpt domain-containing protein</fullName>
    </submittedName>
</protein>
<evidence type="ECO:0000256" key="1">
    <source>
        <dbReference type="ARBA" id="ARBA00023012"/>
    </source>
</evidence>
<dbReference type="AlphaFoldDB" id="A0A443LQL9"/>
<dbReference type="RefSeq" id="WP_128147831.1">
    <property type="nucleotide sequence ID" value="NZ_SAVB01000004.1"/>
</dbReference>
<dbReference type="Gene3D" id="1.20.120.160">
    <property type="entry name" value="HPT domain"/>
    <property type="match status" value="1"/>
</dbReference>
<keyword evidence="1" id="KW-0902">Two-component regulatory system</keyword>
<dbReference type="InterPro" id="IPR036641">
    <property type="entry name" value="HPT_dom_sf"/>
</dbReference>
<dbReference type="PROSITE" id="PS50894">
    <property type="entry name" value="HPT"/>
    <property type="match status" value="1"/>
</dbReference>
<name>A0A443LQL9_9RHOB</name>
<dbReference type="SUPFAM" id="SSF47226">
    <property type="entry name" value="Histidine-containing phosphotransfer domain, HPT domain"/>
    <property type="match status" value="1"/>
</dbReference>
<feature type="modified residue" description="Phosphohistidine" evidence="2">
    <location>
        <position position="61"/>
    </location>
</feature>
<feature type="domain" description="HPt" evidence="3">
    <location>
        <begin position="14"/>
        <end position="119"/>
    </location>
</feature>
<dbReference type="EMBL" id="SAVB01000004">
    <property type="protein sequence ID" value="RWR51465.1"/>
    <property type="molecule type" value="Genomic_DNA"/>
</dbReference>
<keyword evidence="5" id="KW-1185">Reference proteome</keyword>
<evidence type="ECO:0000313" key="4">
    <source>
        <dbReference type="EMBL" id="RWR51465.1"/>
    </source>
</evidence>
<keyword evidence="2" id="KW-0597">Phosphoprotein</keyword>
<sequence>MPAPSFSGPMPAQLAKALADAREQFIRRLVPQIVEIERLQAALDEPGQLAGAIGRLAAIIHKISGVAATVGFPDLGAQAAALDLQLQRLLRTPRPRVPTGLSAMLERLMDLMEDAAFDG</sequence>
<evidence type="ECO:0000259" key="3">
    <source>
        <dbReference type="PROSITE" id="PS50894"/>
    </source>
</evidence>
<gene>
    <name evidence="4" type="ORF">EOW65_04670</name>
</gene>
<dbReference type="GO" id="GO:0000160">
    <property type="term" value="P:phosphorelay signal transduction system"/>
    <property type="evidence" value="ECO:0007669"/>
    <property type="project" value="UniProtKB-KW"/>
</dbReference>
<organism evidence="4 5">
    <name type="scientific">Paenirhodobacter ferrireducens</name>
    <dbReference type="NCBI Taxonomy" id="1215032"/>
    <lineage>
        <taxon>Bacteria</taxon>
        <taxon>Pseudomonadati</taxon>
        <taxon>Pseudomonadota</taxon>
        <taxon>Alphaproteobacteria</taxon>
        <taxon>Rhodobacterales</taxon>
        <taxon>Rhodobacter group</taxon>
        <taxon>Paenirhodobacter</taxon>
    </lineage>
</organism>
<evidence type="ECO:0000313" key="5">
    <source>
        <dbReference type="Proteomes" id="UP000286594"/>
    </source>
</evidence>
<dbReference type="Proteomes" id="UP000286594">
    <property type="component" value="Unassembled WGS sequence"/>
</dbReference>
<dbReference type="InterPro" id="IPR008207">
    <property type="entry name" value="Sig_transdc_His_kin_Hpt_dom"/>
</dbReference>
<accession>A0A443LQL9</accession>
<reference evidence="4 5" key="1">
    <citation type="submission" date="2019-01" db="EMBL/GenBank/DDBJ databases">
        <title>Sinorhodobacter populi sp. nov. isolated from the symptomatic bark tissue of Populus euramericana canker.</title>
        <authorList>
            <person name="Xu G."/>
        </authorList>
    </citation>
    <scope>NUCLEOTIDE SEQUENCE [LARGE SCALE GENOMIC DNA]</scope>
    <source>
        <strain evidence="4 5">CCTCC AB2012026</strain>
    </source>
</reference>
<dbReference type="GO" id="GO:0004672">
    <property type="term" value="F:protein kinase activity"/>
    <property type="evidence" value="ECO:0007669"/>
    <property type="project" value="UniProtKB-ARBA"/>
</dbReference>